<evidence type="ECO:0000313" key="2">
    <source>
        <dbReference type="Proteomes" id="UP001595752"/>
    </source>
</evidence>
<dbReference type="Proteomes" id="UP001595752">
    <property type="component" value="Unassembled WGS sequence"/>
</dbReference>
<keyword evidence="2" id="KW-1185">Reference proteome</keyword>
<comment type="caution">
    <text evidence="1">The sequence shown here is derived from an EMBL/GenBank/DDBJ whole genome shotgun (WGS) entry which is preliminary data.</text>
</comment>
<dbReference type="EMBL" id="JBHRZT010000067">
    <property type="protein sequence ID" value="MFC3884927.1"/>
    <property type="molecule type" value="Genomic_DNA"/>
</dbReference>
<evidence type="ECO:0000313" key="1">
    <source>
        <dbReference type="EMBL" id="MFC3884927.1"/>
    </source>
</evidence>
<organism evidence="1 2">
    <name type="scientific">Bacillus songklensis</name>
    <dbReference type="NCBI Taxonomy" id="1069116"/>
    <lineage>
        <taxon>Bacteria</taxon>
        <taxon>Bacillati</taxon>
        <taxon>Bacillota</taxon>
        <taxon>Bacilli</taxon>
        <taxon>Bacillales</taxon>
        <taxon>Bacillaceae</taxon>
        <taxon>Bacillus</taxon>
    </lineage>
</organism>
<sequence length="115" mass="12780">MQGGKGKDKGVRGDSKGAIFPLWVTPFFYFNEPLPQARAGAAIDREGAFMGIANEEVDETRLDSVFFLVVIWNKIKIKGEVSDFIIAINVRKSWNTCHCGLPAFTVEIFSANRPN</sequence>
<name>A0ABV8B3W7_9BACI</name>
<reference evidence="2" key="1">
    <citation type="journal article" date="2019" name="Int. J. Syst. Evol. Microbiol.">
        <title>The Global Catalogue of Microorganisms (GCM) 10K type strain sequencing project: providing services to taxonomists for standard genome sequencing and annotation.</title>
        <authorList>
            <consortium name="The Broad Institute Genomics Platform"/>
            <consortium name="The Broad Institute Genome Sequencing Center for Infectious Disease"/>
            <person name="Wu L."/>
            <person name="Ma J."/>
        </authorList>
    </citation>
    <scope>NUCLEOTIDE SEQUENCE [LARGE SCALE GENOMIC DNA]</scope>
    <source>
        <strain evidence="2">CCUG 61889</strain>
    </source>
</reference>
<accession>A0ABV8B3W7</accession>
<gene>
    <name evidence="1" type="ORF">ACFOU2_16215</name>
</gene>
<protein>
    <submittedName>
        <fullName evidence="1">Uncharacterized protein</fullName>
    </submittedName>
</protein>
<proteinExistence type="predicted"/>